<accession>A0A4R3PSE0</accession>
<dbReference type="EMBL" id="SMBH01000042">
    <property type="protein sequence ID" value="TCU04027.1"/>
    <property type="molecule type" value="Genomic_DNA"/>
</dbReference>
<gene>
    <name evidence="1" type="ORF">EV132_1421</name>
</gene>
<dbReference type="AlphaFoldDB" id="A0A4R3PSE0"/>
<dbReference type="Proteomes" id="UP000294576">
    <property type="component" value="Unassembled WGS sequence"/>
</dbReference>
<protein>
    <submittedName>
        <fullName evidence="1">Uncharacterized protein</fullName>
    </submittedName>
</protein>
<evidence type="ECO:0000313" key="2">
    <source>
        <dbReference type="Proteomes" id="UP000294576"/>
    </source>
</evidence>
<organism evidence="1 2">
    <name type="scientific">Rhizobium sullae</name>
    <name type="common">Rhizobium hedysari</name>
    <dbReference type="NCBI Taxonomy" id="50338"/>
    <lineage>
        <taxon>Bacteria</taxon>
        <taxon>Pseudomonadati</taxon>
        <taxon>Pseudomonadota</taxon>
        <taxon>Alphaproteobacteria</taxon>
        <taxon>Hyphomicrobiales</taxon>
        <taxon>Rhizobiaceae</taxon>
        <taxon>Rhizobium/Agrobacterium group</taxon>
        <taxon>Rhizobium</taxon>
    </lineage>
</organism>
<sequence length="55" mass="5983">MTRALSAMIRMEILAMSRYLIKVGTRRLCETSGGCAGHGFPLRHCADPMDVDGEG</sequence>
<proteinExistence type="predicted"/>
<evidence type="ECO:0000313" key="1">
    <source>
        <dbReference type="EMBL" id="TCU04027.1"/>
    </source>
</evidence>
<name>A0A4R3PSE0_RHISU</name>
<comment type="caution">
    <text evidence="1">The sequence shown here is derived from an EMBL/GenBank/DDBJ whole genome shotgun (WGS) entry which is preliminary data.</text>
</comment>
<reference evidence="1 2" key="1">
    <citation type="submission" date="2019-03" db="EMBL/GenBank/DDBJ databases">
        <title>Genomic Encyclopedia of Type Strains, Phase IV (KMG-V): Genome sequencing to study the core and pangenomes of soil and plant-associated prokaryotes.</title>
        <authorList>
            <person name="Whitman W."/>
        </authorList>
    </citation>
    <scope>NUCLEOTIDE SEQUENCE [LARGE SCALE GENOMIC DNA]</scope>
    <source>
        <strain evidence="1 2">Hc14</strain>
    </source>
</reference>